<dbReference type="OrthoDB" id="2687876at2759"/>
<organism evidence="1 2">
    <name type="scientific">Fusarium acutatum</name>
    <dbReference type="NCBI Taxonomy" id="78861"/>
    <lineage>
        <taxon>Eukaryota</taxon>
        <taxon>Fungi</taxon>
        <taxon>Dikarya</taxon>
        <taxon>Ascomycota</taxon>
        <taxon>Pezizomycotina</taxon>
        <taxon>Sordariomycetes</taxon>
        <taxon>Hypocreomycetidae</taxon>
        <taxon>Hypocreales</taxon>
        <taxon>Nectriaceae</taxon>
        <taxon>Fusarium</taxon>
        <taxon>Fusarium fujikuroi species complex</taxon>
    </lineage>
</organism>
<keyword evidence="2" id="KW-1185">Reference proteome</keyword>
<protein>
    <recommendedName>
        <fullName evidence="3">F-box domain-containing protein</fullName>
    </recommendedName>
</protein>
<dbReference type="AlphaFoldDB" id="A0A8H4NAI8"/>
<sequence>MHLNSYQMGLTNPLGTPTADLGLFEKLAGDIINNILLHLDVKSFRNFRNVNAKAHQITETVLDCKDVMAHGSTAFINIVRTGLSRHVTIGEIYLALQSPKCEFCEENGSLLFLPTCTRVCHECLRTSPRMAMIGTEEILPFYPRFLMYRGHGNRSHLLKSLPKSSMAVMKVRDPLRPKRMVKGVRAVTVDDLFYYSEELGLDISDPVRFLFDQEWLQYRTAATIHFPFFNTSTGKVEQGRSCRGCHEAFENRLVLANGPLGNGRINPDAMERDRCYSHEEFQDHFETCEHAQRLWLSSAPPGRESWFAANGGMLWGIEERAEYCRRFADRVPTVNNEGF</sequence>
<name>A0A8H4NAI8_9HYPO</name>
<dbReference type="Proteomes" id="UP000536711">
    <property type="component" value="Unassembled WGS sequence"/>
</dbReference>
<accession>A0A8H4NAI8</accession>
<evidence type="ECO:0000313" key="1">
    <source>
        <dbReference type="EMBL" id="KAF4415097.1"/>
    </source>
</evidence>
<evidence type="ECO:0000313" key="2">
    <source>
        <dbReference type="Proteomes" id="UP000536711"/>
    </source>
</evidence>
<comment type="caution">
    <text evidence="1">The sequence shown here is derived from an EMBL/GenBank/DDBJ whole genome shotgun (WGS) entry which is preliminary data.</text>
</comment>
<evidence type="ECO:0008006" key="3">
    <source>
        <dbReference type="Google" id="ProtNLM"/>
    </source>
</evidence>
<proteinExistence type="predicted"/>
<dbReference type="EMBL" id="JAADJF010000610">
    <property type="protein sequence ID" value="KAF4415097.1"/>
    <property type="molecule type" value="Genomic_DNA"/>
</dbReference>
<reference evidence="1 2" key="1">
    <citation type="submission" date="2020-01" db="EMBL/GenBank/DDBJ databases">
        <title>Identification and distribution of gene clusters putatively required for synthesis of sphingolipid metabolism inhibitors in phylogenetically diverse species of the filamentous fungus Fusarium.</title>
        <authorList>
            <person name="Kim H.-S."/>
            <person name="Busman M."/>
            <person name="Brown D.W."/>
            <person name="Divon H."/>
            <person name="Uhlig S."/>
            <person name="Proctor R.H."/>
        </authorList>
    </citation>
    <scope>NUCLEOTIDE SEQUENCE [LARGE SCALE GENOMIC DNA]</scope>
    <source>
        <strain evidence="1 2">NRRL 13308</strain>
    </source>
</reference>
<gene>
    <name evidence="1" type="ORF">FACUT_13683</name>
</gene>